<evidence type="ECO:0000256" key="5">
    <source>
        <dbReference type="ARBA" id="ARBA00022989"/>
    </source>
</evidence>
<dbReference type="Proteomes" id="UP001141327">
    <property type="component" value="Unassembled WGS sequence"/>
</dbReference>
<comment type="subcellular location">
    <subcellularLocation>
        <location evidence="1">Membrane</location>
    </subcellularLocation>
</comment>
<dbReference type="InterPro" id="IPR002123">
    <property type="entry name" value="Plipid/glycerol_acylTrfase"/>
</dbReference>
<keyword evidence="4 9" id="KW-0812">Transmembrane</keyword>
<proteinExistence type="inferred from homology"/>
<evidence type="ECO:0000256" key="7">
    <source>
        <dbReference type="ARBA" id="ARBA00023136"/>
    </source>
</evidence>
<dbReference type="SUPFAM" id="SSF69593">
    <property type="entry name" value="Glycerol-3-phosphate (1)-acyltransferase"/>
    <property type="match status" value="1"/>
</dbReference>
<keyword evidence="6" id="KW-0443">Lipid metabolism</keyword>
<evidence type="ECO:0000259" key="10">
    <source>
        <dbReference type="SMART" id="SM00563"/>
    </source>
</evidence>
<keyword evidence="5 9" id="KW-1133">Transmembrane helix</keyword>
<feature type="transmembrane region" description="Helical" evidence="9">
    <location>
        <begin position="33"/>
        <end position="56"/>
    </location>
</feature>
<protein>
    <submittedName>
        <fullName evidence="11">Vacuolar protein sorting protein vps66</fullName>
    </submittedName>
</protein>
<evidence type="ECO:0000313" key="12">
    <source>
        <dbReference type="Proteomes" id="UP001141327"/>
    </source>
</evidence>
<evidence type="ECO:0000256" key="4">
    <source>
        <dbReference type="ARBA" id="ARBA00022692"/>
    </source>
</evidence>
<gene>
    <name evidence="11" type="ORF">PAPYR_4322</name>
</gene>
<evidence type="ECO:0000256" key="6">
    <source>
        <dbReference type="ARBA" id="ARBA00023098"/>
    </source>
</evidence>
<dbReference type="PANTHER" id="PTHR23063:SF60">
    <property type="entry name" value="LYSOPHOSPHATIDIC ACID:OLEOYL-COA ACYLTRANSFERASE 1"/>
    <property type="match status" value="1"/>
</dbReference>
<keyword evidence="12" id="KW-1185">Reference proteome</keyword>
<evidence type="ECO:0000256" key="1">
    <source>
        <dbReference type="ARBA" id="ARBA00004370"/>
    </source>
</evidence>
<evidence type="ECO:0000256" key="2">
    <source>
        <dbReference type="ARBA" id="ARBA00008655"/>
    </source>
</evidence>
<dbReference type="SMART" id="SM00563">
    <property type="entry name" value="PlsC"/>
    <property type="match status" value="1"/>
</dbReference>
<comment type="caution">
    <text evidence="11">The sequence shown here is derived from an EMBL/GenBank/DDBJ whole genome shotgun (WGS) entry which is preliminary data.</text>
</comment>
<evidence type="ECO:0000256" key="8">
    <source>
        <dbReference type="ARBA" id="ARBA00023315"/>
    </source>
</evidence>
<keyword evidence="8" id="KW-0012">Acyltransferase</keyword>
<comment type="similarity">
    <text evidence="2">Belongs to the 1-acyl-sn-glycerol-3-phosphate acyltransferase family.</text>
</comment>
<accession>A0ABQ8UMA7</accession>
<dbReference type="EMBL" id="JAPMOS010000018">
    <property type="protein sequence ID" value="KAJ4459592.1"/>
    <property type="molecule type" value="Genomic_DNA"/>
</dbReference>
<keyword evidence="3" id="KW-0808">Transferase</keyword>
<evidence type="ECO:0000256" key="9">
    <source>
        <dbReference type="SAM" id="Phobius"/>
    </source>
</evidence>
<reference evidence="11" key="1">
    <citation type="journal article" date="2022" name="bioRxiv">
        <title>Genomics of Preaxostyla Flagellates Illuminates Evolutionary Transitions and the Path Towards Mitochondrial Loss.</title>
        <authorList>
            <person name="Novak L.V.F."/>
            <person name="Treitli S.C."/>
            <person name="Pyrih J."/>
            <person name="Halakuc P."/>
            <person name="Pipaliya S.V."/>
            <person name="Vacek V."/>
            <person name="Brzon O."/>
            <person name="Soukal P."/>
            <person name="Eme L."/>
            <person name="Dacks J.B."/>
            <person name="Karnkowska A."/>
            <person name="Elias M."/>
            <person name="Hampl V."/>
        </authorList>
    </citation>
    <scope>NUCLEOTIDE SEQUENCE</scope>
    <source>
        <strain evidence="11">RCP-MX</strain>
    </source>
</reference>
<dbReference type="PANTHER" id="PTHR23063">
    <property type="entry name" value="PHOSPHOLIPID ACYLTRANSFERASE"/>
    <property type="match status" value="1"/>
</dbReference>
<name>A0ABQ8UMA7_9EUKA</name>
<evidence type="ECO:0000256" key="3">
    <source>
        <dbReference type="ARBA" id="ARBA00022679"/>
    </source>
</evidence>
<organism evidence="11 12">
    <name type="scientific">Paratrimastix pyriformis</name>
    <dbReference type="NCBI Taxonomy" id="342808"/>
    <lineage>
        <taxon>Eukaryota</taxon>
        <taxon>Metamonada</taxon>
        <taxon>Preaxostyla</taxon>
        <taxon>Paratrimastigidae</taxon>
        <taxon>Paratrimastix</taxon>
    </lineage>
</organism>
<feature type="domain" description="Phospholipid/glycerol acyltransferase" evidence="10">
    <location>
        <begin position="107"/>
        <end position="255"/>
    </location>
</feature>
<keyword evidence="7 9" id="KW-0472">Membrane</keyword>
<evidence type="ECO:0000313" key="11">
    <source>
        <dbReference type="EMBL" id="KAJ4459592.1"/>
    </source>
</evidence>
<sequence>MEKYREWADHATGINPFVPIKPKRTTLPFFTKLALWFSYLVGPILFILRIPFFCFLIPISFLRRPLEIYHSAVGCRLFLFLCGFFWIGSDKKSSPESSWNRSPRSGDIILSNHCSYLDIFYYSFRYAPTFAFPCPGNTDQVVKASLFGALGMSLFGRLPRRKSTLPQLLEASRRSRGGPVVYFAEGTTSNGRALLCFAAPLDRIFPDSFEAPPAAAPAGHSSARSLMSLDEELPAARGRPERQEALIFPVTLEYRYAFFAPTFPVGSPLGHFARLNGQVYNRLVVHRLAPLSPARPAVTLLAEPSADPNAATPAAHLTKWTRDLFSSSTPGTGALGGRPAGPSFRTRAEVVSGLRHMMAASVGVRPTQSLDMAAKAAFCRYWAGTHVGRAYQAQAQAVRASVAAASQEHDQ</sequence>